<gene>
    <name evidence="3" type="ORF">OSJNBa0040K22.139</name>
    <name evidence="2" type="ORF">P0038F09.11</name>
</gene>
<dbReference type="AlphaFoldDB" id="Q6Z3B9"/>
<evidence type="ECO:0000256" key="1">
    <source>
        <dbReference type="SAM" id="MobiDB-lite"/>
    </source>
</evidence>
<evidence type="ECO:0000313" key="4">
    <source>
        <dbReference type="Proteomes" id="UP000000763"/>
    </source>
</evidence>
<dbReference type="Proteomes" id="UP000000763">
    <property type="component" value="Chromosome 7"/>
</dbReference>
<evidence type="ECO:0000313" key="2">
    <source>
        <dbReference type="EMBL" id="BAC84150.1"/>
    </source>
</evidence>
<feature type="compositionally biased region" description="Basic residues" evidence="1">
    <location>
        <begin position="45"/>
        <end position="56"/>
    </location>
</feature>
<reference evidence="2" key="1">
    <citation type="submission" date="2002-05" db="EMBL/GenBank/DDBJ databases">
        <title>Oryza sativa nipponbare(GA3) genomic DNA, chromosome 7, PAC clone:P0038F09.</title>
        <authorList>
            <person name="Sasaki T."/>
            <person name="Matsumoto T."/>
            <person name="Katayose Y."/>
        </authorList>
    </citation>
    <scope>NUCLEOTIDE SEQUENCE</scope>
</reference>
<name>Q6Z3B9_ORYSJ</name>
<organism evidence="2 4">
    <name type="scientific">Oryza sativa subsp. japonica</name>
    <name type="common">Rice</name>
    <dbReference type="NCBI Taxonomy" id="39947"/>
    <lineage>
        <taxon>Eukaryota</taxon>
        <taxon>Viridiplantae</taxon>
        <taxon>Streptophyta</taxon>
        <taxon>Embryophyta</taxon>
        <taxon>Tracheophyta</taxon>
        <taxon>Spermatophyta</taxon>
        <taxon>Magnoliopsida</taxon>
        <taxon>Liliopsida</taxon>
        <taxon>Poales</taxon>
        <taxon>Poaceae</taxon>
        <taxon>BOP clade</taxon>
        <taxon>Oryzoideae</taxon>
        <taxon>Oryzeae</taxon>
        <taxon>Oryzinae</taxon>
        <taxon>Oryza</taxon>
        <taxon>Oryza sativa</taxon>
    </lineage>
</organism>
<reference evidence="4" key="3">
    <citation type="journal article" date="2005" name="Nature">
        <title>The map-based sequence of the rice genome.</title>
        <authorList>
            <consortium name="International rice genome sequencing project (IRGSP)"/>
            <person name="Matsumoto T."/>
            <person name="Wu J."/>
            <person name="Kanamori H."/>
            <person name="Katayose Y."/>
            <person name="Fujisawa M."/>
            <person name="Namiki N."/>
            <person name="Mizuno H."/>
            <person name="Yamamoto K."/>
            <person name="Antonio B.A."/>
            <person name="Baba T."/>
            <person name="Sakata K."/>
            <person name="Nagamura Y."/>
            <person name="Aoki H."/>
            <person name="Arikawa K."/>
            <person name="Arita K."/>
            <person name="Bito T."/>
            <person name="Chiden Y."/>
            <person name="Fujitsuka N."/>
            <person name="Fukunaka R."/>
            <person name="Hamada M."/>
            <person name="Harada C."/>
            <person name="Hayashi A."/>
            <person name="Hijishita S."/>
            <person name="Honda M."/>
            <person name="Hosokawa S."/>
            <person name="Ichikawa Y."/>
            <person name="Idonuma A."/>
            <person name="Iijima M."/>
            <person name="Ikeda M."/>
            <person name="Ikeno M."/>
            <person name="Ito K."/>
            <person name="Ito S."/>
            <person name="Ito T."/>
            <person name="Ito Y."/>
            <person name="Ito Y."/>
            <person name="Iwabuchi A."/>
            <person name="Kamiya K."/>
            <person name="Karasawa W."/>
            <person name="Kurita K."/>
            <person name="Katagiri S."/>
            <person name="Kikuta A."/>
            <person name="Kobayashi H."/>
            <person name="Kobayashi N."/>
            <person name="Machita K."/>
            <person name="Maehara T."/>
            <person name="Masukawa M."/>
            <person name="Mizubayashi T."/>
            <person name="Mukai Y."/>
            <person name="Nagasaki H."/>
            <person name="Nagata Y."/>
            <person name="Naito S."/>
            <person name="Nakashima M."/>
            <person name="Nakama Y."/>
            <person name="Nakamichi Y."/>
            <person name="Nakamura M."/>
            <person name="Meguro A."/>
            <person name="Negishi M."/>
            <person name="Ohta I."/>
            <person name="Ohta T."/>
            <person name="Okamoto M."/>
            <person name="Ono N."/>
            <person name="Saji S."/>
            <person name="Sakaguchi M."/>
            <person name="Sakai K."/>
            <person name="Shibata M."/>
            <person name="Shimokawa T."/>
            <person name="Song J."/>
            <person name="Takazaki Y."/>
            <person name="Terasawa K."/>
            <person name="Tsugane M."/>
            <person name="Tsuji K."/>
            <person name="Ueda S."/>
            <person name="Waki K."/>
            <person name="Yamagata H."/>
            <person name="Yamamoto M."/>
            <person name="Yamamoto S."/>
            <person name="Yamane H."/>
            <person name="Yoshiki S."/>
            <person name="Yoshihara R."/>
            <person name="Yukawa K."/>
            <person name="Zhong H."/>
            <person name="Yano M."/>
            <person name="Yuan Q."/>
            <person name="Ouyang S."/>
            <person name="Liu J."/>
            <person name="Jones K.M."/>
            <person name="Gansberger K."/>
            <person name="Moffat K."/>
            <person name="Hill J."/>
            <person name="Bera J."/>
            <person name="Fadrosh D."/>
            <person name="Jin S."/>
            <person name="Johri S."/>
            <person name="Kim M."/>
            <person name="Overton L."/>
            <person name="Reardon M."/>
            <person name="Tsitrin T."/>
            <person name="Vuong H."/>
            <person name="Weaver B."/>
            <person name="Ciecko A."/>
            <person name="Tallon L."/>
            <person name="Jackson J."/>
            <person name="Pai G."/>
            <person name="Aken S.V."/>
            <person name="Utterback T."/>
            <person name="Reidmuller S."/>
            <person name="Feldblyum T."/>
            <person name="Hsiao J."/>
            <person name="Zismann V."/>
            <person name="Iobst S."/>
            <person name="de Vazeille A.R."/>
            <person name="Buell C.R."/>
            <person name="Ying K."/>
            <person name="Li Y."/>
            <person name="Lu T."/>
            <person name="Huang Y."/>
            <person name="Zhao Q."/>
            <person name="Feng Q."/>
            <person name="Zhang L."/>
            <person name="Zhu J."/>
            <person name="Weng Q."/>
            <person name="Mu J."/>
            <person name="Lu Y."/>
            <person name="Fan D."/>
            <person name="Liu Y."/>
            <person name="Guan J."/>
            <person name="Zhang Y."/>
            <person name="Yu S."/>
            <person name="Liu X."/>
            <person name="Zhang Y."/>
            <person name="Hong G."/>
            <person name="Han B."/>
            <person name="Choisne N."/>
            <person name="Demange N."/>
            <person name="Orjeda G."/>
            <person name="Samain S."/>
            <person name="Cattolico L."/>
            <person name="Pelletier E."/>
            <person name="Couloux A."/>
            <person name="Segurens B."/>
            <person name="Wincker P."/>
            <person name="D'Hont A."/>
            <person name="Scarpelli C."/>
            <person name="Weissenbach J."/>
            <person name="Salanoubat M."/>
            <person name="Quetier F."/>
            <person name="Yu Y."/>
            <person name="Kim H.R."/>
            <person name="Rambo T."/>
            <person name="Currie J."/>
            <person name="Collura K."/>
            <person name="Luo M."/>
            <person name="Yang T."/>
            <person name="Ammiraju J.S.S."/>
            <person name="Engler F."/>
            <person name="Soderlund C."/>
            <person name="Wing R.A."/>
            <person name="Palmer L.E."/>
            <person name="de la Bastide M."/>
            <person name="Spiegel L."/>
            <person name="Nascimento L."/>
            <person name="Zutavern T."/>
            <person name="O'Shaughnessy A."/>
            <person name="Dike S."/>
            <person name="Dedhia N."/>
            <person name="Preston R."/>
            <person name="Balija V."/>
            <person name="McCombie W.R."/>
            <person name="Chow T."/>
            <person name="Chen H."/>
            <person name="Chung M."/>
            <person name="Chen C."/>
            <person name="Shaw J."/>
            <person name="Wu H."/>
            <person name="Hsiao K."/>
            <person name="Chao Y."/>
            <person name="Chu M."/>
            <person name="Cheng C."/>
            <person name="Hour A."/>
            <person name="Lee P."/>
            <person name="Lin S."/>
            <person name="Lin Y."/>
            <person name="Liou J."/>
            <person name="Liu S."/>
            <person name="Hsing Y."/>
            <person name="Raghuvanshi S."/>
            <person name="Mohanty A."/>
            <person name="Bharti A.K."/>
            <person name="Gaur A."/>
            <person name="Gupta V."/>
            <person name="Kumar D."/>
            <person name="Ravi V."/>
            <person name="Vij S."/>
            <person name="Kapur A."/>
            <person name="Khurana P."/>
            <person name="Khurana P."/>
            <person name="Khurana J.P."/>
            <person name="Tyagi A.K."/>
            <person name="Gaikwad K."/>
            <person name="Singh A."/>
            <person name="Dalal V."/>
            <person name="Srivastava S."/>
            <person name="Dixit A."/>
            <person name="Pal A.K."/>
            <person name="Ghazi I.A."/>
            <person name="Yadav M."/>
            <person name="Pandit A."/>
            <person name="Bhargava A."/>
            <person name="Sureshbabu K."/>
            <person name="Batra K."/>
            <person name="Sharma T.R."/>
            <person name="Mohapatra T."/>
            <person name="Singh N.K."/>
            <person name="Messing J."/>
            <person name="Nelson A.B."/>
            <person name="Fuks G."/>
            <person name="Kavchok S."/>
            <person name="Keizer G."/>
            <person name="Linton E."/>
            <person name="Llaca V."/>
            <person name="Song R."/>
            <person name="Tanyolac B."/>
            <person name="Young S."/>
            <person name="Ho-Il K."/>
            <person name="Hahn J.H."/>
            <person name="Sangsakoo G."/>
            <person name="Vanavichit A."/>
            <person name="de Mattos Luiz.A.T."/>
            <person name="Zimmer P.D."/>
            <person name="Malone G."/>
            <person name="Dellagostin O."/>
            <person name="de Oliveira A.C."/>
            <person name="Bevan M."/>
            <person name="Bancroft I."/>
            <person name="Minx P."/>
            <person name="Cordum H."/>
            <person name="Wilson R."/>
            <person name="Cheng Z."/>
            <person name="Jin W."/>
            <person name="Jiang J."/>
            <person name="Leong S.A."/>
            <person name="Iwama H."/>
            <person name="Gojobori T."/>
            <person name="Itoh T."/>
            <person name="Niimura Y."/>
            <person name="Fujii Y."/>
            <person name="Habara T."/>
            <person name="Sakai H."/>
            <person name="Sato Y."/>
            <person name="Wilson G."/>
            <person name="Kumar K."/>
            <person name="McCouch S."/>
            <person name="Juretic N."/>
            <person name="Hoen D."/>
            <person name="Wright S."/>
            <person name="Bruskiewich R."/>
            <person name="Bureau T."/>
            <person name="Miyao A."/>
            <person name="Hirochika H."/>
            <person name="Nishikawa T."/>
            <person name="Kadowaki K."/>
            <person name="Sugiura M."/>
            <person name="Burr B."/>
            <person name="Sasaki T."/>
        </authorList>
    </citation>
    <scope>NUCLEOTIDE SEQUENCE [LARGE SCALE GENOMIC DNA]</scope>
    <source>
        <strain evidence="4">cv. Nipponbare</strain>
    </source>
</reference>
<accession>Q6Z3B9</accession>
<reference evidence="3" key="2">
    <citation type="submission" date="2002-08" db="EMBL/GenBank/DDBJ databases">
        <title>Oryza sativa nipponbare(GA3) genomic DNA, chromosome 7, BAC clone:OSJNBa0040K22.</title>
        <authorList>
            <person name="Sasaki T."/>
            <person name="Matsumoto T."/>
            <person name="Katayose Y."/>
        </authorList>
    </citation>
    <scope>NUCLEOTIDE SEQUENCE</scope>
</reference>
<feature type="compositionally biased region" description="Basic residues" evidence="1">
    <location>
        <begin position="69"/>
        <end position="87"/>
    </location>
</feature>
<dbReference type="EMBL" id="AP005256">
    <property type="protein sequence ID" value="BAC84150.1"/>
    <property type="molecule type" value="Genomic_DNA"/>
</dbReference>
<reference evidence="4" key="4">
    <citation type="journal article" date="2008" name="Nucleic Acids Res.">
        <title>The rice annotation project database (RAP-DB): 2008 update.</title>
        <authorList>
            <consortium name="The rice annotation project (RAP)"/>
        </authorList>
    </citation>
    <scope>GENOME REANNOTATION</scope>
    <source>
        <strain evidence="4">cv. Nipponbare</strain>
    </source>
</reference>
<feature type="compositionally biased region" description="Basic residues" evidence="1">
    <location>
        <begin position="105"/>
        <end position="125"/>
    </location>
</feature>
<feature type="compositionally biased region" description="Polar residues" evidence="1">
    <location>
        <begin position="127"/>
        <end position="136"/>
    </location>
</feature>
<evidence type="ECO:0000313" key="3">
    <source>
        <dbReference type="EMBL" id="BAD31612.1"/>
    </source>
</evidence>
<sequence length="136" mass="15150">MKAKTSIGGDEGDQSVKTKMPINGGPTPPATRLADREPADVAMPPRKRRPPRHHARTGPPTRALDFAASRRHARTGRRQPCRLRTRRPTAPPPVLRPKTGEAGQIRRRRRRICHCLAQRPRRHHSPTPANVSSTAP</sequence>
<feature type="region of interest" description="Disordered" evidence="1">
    <location>
        <begin position="1"/>
        <end position="136"/>
    </location>
</feature>
<dbReference type="EMBL" id="AP005642">
    <property type="protein sequence ID" value="BAD31612.1"/>
    <property type="molecule type" value="Genomic_DNA"/>
</dbReference>
<protein>
    <submittedName>
        <fullName evidence="2">Uncharacterized protein</fullName>
    </submittedName>
</protein>
<proteinExistence type="predicted"/>